<name>A0ABD3W1H0_SINWO</name>
<evidence type="ECO:0000313" key="2">
    <source>
        <dbReference type="EMBL" id="KAL3867725.1"/>
    </source>
</evidence>
<dbReference type="GO" id="GO:0008270">
    <property type="term" value="F:zinc ion binding"/>
    <property type="evidence" value="ECO:0007669"/>
    <property type="project" value="UniProtKB-KW"/>
</dbReference>
<evidence type="ECO:0000256" key="1">
    <source>
        <dbReference type="SAM" id="MobiDB-lite"/>
    </source>
</evidence>
<dbReference type="Proteomes" id="UP001634394">
    <property type="component" value="Unassembled WGS sequence"/>
</dbReference>
<evidence type="ECO:0000313" key="3">
    <source>
        <dbReference type="Proteomes" id="UP001634394"/>
    </source>
</evidence>
<dbReference type="SUPFAM" id="SSF57716">
    <property type="entry name" value="Glucocorticoid receptor-like (DNA-binding domain)"/>
    <property type="match status" value="1"/>
</dbReference>
<keyword evidence="3" id="KW-1185">Reference proteome</keyword>
<protein>
    <recommendedName>
        <fullName evidence="4">THAP-type domain-containing protein</fullName>
    </recommendedName>
</protein>
<comment type="caution">
    <text evidence="2">The sequence shown here is derived from an EMBL/GenBank/DDBJ whole genome shotgun (WGS) entry which is preliminary data.</text>
</comment>
<organism evidence="2 3">
    <name type="scientific">Sinanodonta woodiana</name>
    <name type="common">Chinese pond mussel</name>
    <name type="synonym">Anodonta woodiana</name>
    <dbReference type="NCBI Taxonomy" id="1069815"/>
    <lineage>
        <taxon>Eukaryota</taxon>
        <taxon>Metazoa</taxon>
        <taxon>Spiralia</taxon>
        <taxon>Lophotrochozoa</taxon>
        <taxon>Mollusca</taxon>
        <taxon>Bivalvia</taxon>
        <taxon>Autobranchia</taxon>
        <taxon>Heteroconchia</taxon>
        <taxon>Palaeoheterodonta</taxon>
        <taxon>Unionida</taxon>
        <taxon>Unionoidea</taxon>
        <taxon>Unionidae</taxon>
        <taxon>Unioninae</taxon>
        <taxon>Sinanodonta</taxon>
    </lineage>
</organism>
<reference evidence="2 3" key="1">
    <citation type="submission" date="2024-11" db="EMBL/GenBank/DDBJ databases">
        <title>Chromosome-level genome assembly of the freshwater bivalve Anodonta woodiana.</title>
        <authorList>
            <person name="Chen X."/>
        </authorList>
    </citation>
    <scope>NUCLEOTIDE SEQUENCE [LARGE SCALE GENOMIC DNA]</scope>
    <source>
        <strain evidence="2">MN2024</strain>
        <tissue evidence="2">Gills</tissue>
    </source>
</reference>
<accession>A0ABD3W1H0</accession>
<feature type="region of interest" description="Disordered" evidence="1">
    <location>
        <begin position="90"/>
        <end position="134"/>
    </location>
</feature>
<sequence>MGYRNQNKMGKNLQKMWLSALKRNKPDGKSWEQIKHSAICADHFNTGKPQEYPDHPDYVPSVFEFYLKKIQQIYSKNKMLRYENKLKQKTEFESTEASSMKVKESPQKLNTAVQGSLTPTQQTPQKNTCSTFSV</sequence>
<gene>
    <name evidence="2" type="ORF">ACJMK2_040588</name>
</gene>
<dbReference type="GO" id="GO:0003677">
    <property type="term" value="F:DNA binding"/>
    <property type="evidence" value="ECO:0007669"/>
    <property type="project" value="UniProtKB-KW"/>
</dbReference>
<dbReference type="AlphaFoldDB" id="A0ABD3W1H0"/>
<proteinExistence type="predicted"/>
<feature type="compositionally biased region" description="Polar residues" evidence="1">
    <location>
        <begin position="107"/>
        <end position="134"/>
    </location>
</feature>
<evidence type="ECO:0008006" key="4">
    <source>
        <dbReference type="Google" id="ProtNLM"/>
    </source>
</evidence>
<dbReference type="EMBL" id="JBJQND010000008">
    <property type="protein sequence ID" value="KAL3867725.1"/>
    <property type="molecule type" value="Genomic_DNA"/>
</dbReference>